<feature type="region of interest" description="Disordered" evidence="1">
    <location>
        <begin position="93"/>
        <end position="118"/>
    </location>
</feature>
<name>A0A4Y2VX96_ARAVE</name>
<organism evidence="2 3">
    <name type="scientific">Araneus ventricosus</name>
    <name type="common">Orbweaver spider</name>
    <name type="synonym">Epeira ventricosa</name>
    <dbReference type="NCBI Taxonomy" id="182803"/>
    <lineage>
        <taxon>Eukaryota</taxon>
        <taxon>Metazoa</taxon>
        <taxon>Ecdysozoa</taxon>
        <taxon>Arthropoda</taxon>
        <taxon>Chelicerata</taxon>
        <taxon>Arachnida</taxon>
        <taxon>Araneae</taxon>
        <taxon>Araneomorphae</taxon>
        <taxon>Entelegynae</taxon>
        <taxon>Araneoidea</taxon>
        <taxon>Araneidae</taxon>
        <taxon>Araneus</taxon>
    </lineage>
</organism>
<gene>
    <name evidence="2" type="ORF">AVEN_66358_1</name>
</gene>
<dbReference type="EMBL" id="BGPR01052044">
    <property type="protein sequence ID" value="GBO28926.1"/>
    <property type="molecule type" value="Genomic_DNA"/>
</dbReference>
<reference evidence="2 3" key="1">
    <citation type="journal article" date="2019" name="Sci. Rep.">
        <title>Orb-weaving spider Araneus ventricosus genome elucidates the spidroin gene catalogue.</title>
        <authorList>
            <person name="Kono N."/>
            <person name="Nakamura H."/>
            <person name="Ohtoshi R."/>
            <person name="Moran D.A.P."/>
            <person name="Shinohara A."/>
            <person name="Yoshida Y."/>
            <person name="Fujiwara M."/>
            <person name="Mori M."/>
            <person name="Tomita M."/>
            <person name="Arakawa K."/>
        </authorList>
    </citation>
    <scope>NUCLEOTIDE SEQUENCE [LARGE SCALE GENOMIC DNA]</scope>
</reference>
<evidence type="ECO:0000313" key="3">
    <source>
        <dbReference type="Proteomes" id="UP000499080"/>
    </source>
</evidence>
<comment type="caution">
    <text evidence="2">The sequence shown here is derived from an EMBL/GenBank/DDBJ whole genome shotgun (WGS) entry which is preliminary data.</text>
</comment>
<keyword evidence="3" id="KW-1185">Reference proteome</keyword>
<accession>A0A4Y2VX96</accession>
<sequence length="118" mass="13224">MASGPLKHNLVCALKMCVFEREKGKNFFRKKFSSGSFCAKSRRNDSHNPWQEGRDDTSAKDCSGLGGGEITCLMDKRTKKIAFSGQHIYKPYPDRTEAGNQPISLATRRSDVVYSSRT</sequence>
<evidence type="ECO:0000313" key="2">
    <source>
        <dbReference type="EMBL" id="GBO28926.1"/>
    </source>
</evidence>
<proteinExistence type="predicted"/>
<feature type="region of interest" description="Disordered" evidence="1">
    <location>
        <begin position="38"/>
        <end position="60"/>
    </location>
</feature>
<dbReference type="AlphaFoldDB" id="A0A4Y2VX96"/>
<dbReference type="Proteomes" id="UP000499080">
    <property type="component" value="Unassembled WGS sequence"/>
</dbReference>
<evidence type="ECO:0000256" key="1">
    <source>
        <dbReference type="SAM" id="MobiDB-lite"/>
    </source>
</evidence>
<protein>
    <submittedName>
        <fullName evidence="2">Uncharacterized protein</fullName>
    </submittedName>
</protein>
<feature type="compositionally biased region" description="Basic and acidic residues" evidence="1">
    <location>
        <begin position="42"/>
        <end position="59"/>
    </location>
</feature>